<evidence type="ECO:0000256" key="3">
    <source>
        <dbReference type="ARBA" id="ARBA00023163"/>
    </source>
</evidence>
<dbReference type="Gene3D" id="1.10.260.40">
    <property type="entry name" value="lambda repressor-like DNA-binding domains"/>
    <property type="match status" value="1"/>
</dbReference>
<protein>
    <submittedName>
        <fullName evidence="5">Transcriptional regulator, LacI family</fullName>
    </submittedName>
</protein>
<gene>
    <name evidence="5" type="ORF">COPCOM_01154</name>
</gene>
<accession>C0B7N1</accession>
<dbReference type="Gene3D" id="3.40.50.2300">
    <property type="match status" value="1"/>
</dbReference>
<comment type="caution">
    <text evidence="5">The sequence shown here is derived from an EMBL/GenBank/DDBJ whole genome shotgun (WGS) entry which is preliminary data.</text>
</comment>
<dbReference type="CDD" id="cd01392">
    <property type="entry name" value="HTH_LacI"/>
    <property type="match status" value="1"/>
</dbReference>
<reference evidence="5 6" key="2">
    <citation type="submission" date="2009-03" db="EMBL/GenBank/DDBJ databases">
        <title>Draft genome sequence of Coprococcus comes (ATCC 27758).</title>
        <authorList>
            <person name="Sudarsanam P."/>
            <person name="Ley R."/>
            <person name="Guruge J."/>
            <person name="Turnbaugh P.J."/>
            <person name="Mahowald M."/>
            <person name="Liep D."/>
            <person name="Gordon J."/>
        </authorList>
    </citation>
    <scope>NUCLEOTIDE SEQUENCE [LARGE SCALE GENOMIC DNA]</scope>
    <source>
        <strain evidence="5 6">ATCC 27758</strain>
    </source>
</reference>
<reference evidence="5 6" key="1">
    <citation type="submission" date="2009-02" db="EMBL/GenBank/DDBJ databases">
        <authorList>
            <person name="Fulton L."/>
            <person name="Clifton S."/>
            <person name="Fulton B."/>
            <person name="Xu J."/>
            <person name="Minx P."/>
            <person name="Pepin K.H."/>
            <person name="Johnson M."/>
            <person name="Bhonagiri V."/>
            <person name="Nash W.E."/>
            <person name="Mardis E.R."/>
            <person name="Wilson R.K."/>
        </authorList>
    </citation>
    <scope>NUCLEOTIDE SEQUENCE [LARGE SCALE GENOMIC DNA]</scope>
    <source>
        <strain evidence="5 6">ATCC 27758</strain>
    </source>
</reference>
<dbReference type="SUPFAM" id="SSF47413">
    <property type="entry name" value="lambda repressor-like DNA-binding domains"/>
    <property type="match status" value="1"/>
</dbReference>
<keyword evidence="1" id="KW-0805">Transcription regulation</keyword>
<dbReference type="AlphaFoldDB" id="C0B7N1"/>
<feature type="domain" description="HTH lacI-type" evidence="4">
    <location>
        <begin position="3"/>
        <end position="58"/>
    </location>
</feature>
<dbReference type="GO" id="GO:0000976">
    <property type="term" value="F:transcription cis-regulatory region binding"/>
    <property type="evidence" value="ECO:0007669"/>
    <property type="project" value="TreeGrafter"/>
</dbReference>
<dbReference type="SMART" id="SM00354">
    <property type="entry name" value="HTH_LACI"/>
    <property type="match status" value="1"/>
</dbReference>
<evidence type="ECO:0000313" key="5">
    <source>
        <dbReference type="EMBL" id="EEG90418.1"/>
    </source>
</evidence>
<evidence type="ECO:0000256" key="2">
    <source>
        <dbReference type="ARBA" id="ARBA00023125"/>
    </source>
</evidence>
<organism evidence="5 6">
    <name type="scientific">Coprococcus comes ATCC 27758</name>
    <dbReference type="NCBI Taxonomy" id="470146"/>
    <lineage>
        <taxon>Bacteria</taxon>
        <taxon>Bacillati</taxon>
        <taxon>Bacillota</taxon>
        <taxon>Clostridia</taxon>
        <taxon>Lachnospirales</taxon>
        <taxon>Lachnospiraceae</taxon>
        <taxon>Coprococcus</taxon>
    </lineage>
</organism>
<dbReference type="PROSITE" id="PS50932">
    <property type="entry name" value="HTH_LACI_2"/>
    <property type="match status" value="1"/>
</dbReference>
<dbReference type="GO" id="GO:0003700">
    <property type="term" value="F:DNA-binding transcription factor activity"/>
    <property type="evidence" value="ECO:0007669"/>
    <property type="project" value="TreeGrafter"/>
</dbReference>
<dbReference type="EMBL" id="ABVR01000038">
    <property type="protein sequence ID" value="EEG90418.1"/>
    <property type="molecule type" value="Genomic_DNA"/>
</dbReference>
<name>C0B7N1_9FIRM</name>
<dbReference type="PANTHER" id="PTHR30146:SF109">
    <property type="entry name" value="HTH-TYPE TRANSCRIPTIONAL REGULATOR GALS"/>
    <property type="match status" value="1"/>
</dbReference>
<dbReference type="Proteomes" id="UP000003793">
    <property type="component" value="Unassembled WGS sequence"/>
</dbReference>
<dbReference type="HOGENOM" id="CLU_2154074_0_0_9"/>
<keyword evidence="2" id="KW-0238">DNA-binding</keyword>
<evidence type="ECO:0000256" key="1">
    <source>
        <dbReference type="ARBA" id="ARBA00023015"/>
    </source>
</evidence>
<dbReference type="InterPro" id="IPR000843">
    <property type="entry name" value="HTH_LacI"/>
</dbReference>
<keyword evidence="3" id="KW-0804">Transcription</keyword>
<sequence length="111" mass="12709">MGITIKDIAKECGVSVATVSMALSDKPSRVSENTKKKVREIAKKHNYRPNNAAVSLANKKSRLIGIVFNDLRNTHISSLFMAINGVLEKKRIFSGMSHYRRRSDYRYRYYP</sequence>
<evidence type="ECO:0000313" key="6">
    <source>
        <dbReference type="Proteomes" id="UP000003793"/>
    </source>
</evidence>
<dbReference type="PANTHER" id="PTHR30146">
    <property type="entry name" value="LACI-RELATED TRANSCRIPTIONAL REPRESSOR"/>
    <property type="match status" value="1"/>
</dbReference>
<dbReference type="InterPro" id="IPR010982">
    <property type="entry name" value="Lambda_DNA-bd_dom_sf"/>
</dbReference>
<proteinExistence type="predicted"/>
<dbReference type="Pfam" id="PF00356">
    <property type="entry name" value="LacI"/>
    <property type="match status" value="1"/>
</dbReference>
<evidence type="ECO:0000259" key="4">
    <source>
        <dbReference type="PROSITE" id="PS50932"/>
    </source>
</evidence>